<dbReference type="HOGENOM" id="CLU_1556103_0_0_1"/>
<reference evidence="1 2" key="1">
    <citation type="submission" date="2014-02" db="EMBL/GenBank/DDBJ databases">
        <title>Single nucleus genome sequencing reveals high similarity among nuclei of an endomycorrhizal fungus.</title>
        <authorList>
            <person name="Lin K."/>
            <person name="Geurts R."/>
            <person name="Zhang Z."/>
            <person name="Limpens E."/>
            <person name="Saunders D.G."/>
            <person name="Mu D."/>
            <person name="Pang E."/>
            <person name="Cao H."/>
            <person name="Cha H."/>
            <person name="Lin T."/>
            <person name="Zhou Q."/>
            <person name="Shang Y."/>
            <person name="Li Y."/>
            <person name="Ivanov S."/>
            <person name="Sharma T."/>
            <person name="Velzen R.V."/>
            <person name="Ruijter N.D."/>
            <person name="Aanen D.K."/>
            <person name="Win J."/>
            <person name="Kamoun S."/>
            <person name="Bisseling T."/>
            <person name="Huang S."/>
        </authorList>
    </citation>
    <scope>NUCLEOTIDE SEQUENCE [LARGE SCALE GENOMIC DNA]</scope>
    <source>
        <strain evidence="2">DAOM197198w</strain>
    </source>
</reference>
<dbReference type="SUPFAM" id="SSF48366">
    <property type="entry name" value="Ras GEF"/>
    <property type="match status" value="1"/>
</dbReference>
<sequence length="172" mass="19615">MTKPIPYFGFITLTMERLNSNIPSVIDRSVNDKRPGSRNNSISGGVVNFEKYWKMYDTLIESLDQCQQLINFNELCEDICPFSPSSPLQKFFHQFNSVPASSALDTWQLFESSLICEPRLHGQYLEHHALQRKPYSAYVPLVFTEVIPTNRLFEKNAFLSASGAGGPLRDFN</sequence>
<dbReference type="Gene3D" id="1.10.840.10">
    <property type="entry name" value="Ras guanine-nucleotide exchange factors catalytic domain"/>
    <property type="match status" value="1"/>
</dbReference>
<gene>
    <name evidence="1" type="ORF">RirG_000930</name>
</gene>
<dbReference type="Proteomes" id="UP000022910">
    <property type="component" value="Unassembled WGS sequence"/>
</dbReference>
<evidence type="ECO:0000313" key="1">
    <source>
        <dbReference type="EMBL" id="EXX79927.1"/>
    </source>
</evidence>
<dbReference type="OrthoDB" id="79452at2759"/>
<dbReference type="InterPro" id="IPR036964">
    <property type="entry name" value="RASGEF_cat_dom_sf"/>
</dbReference>
<protein>
    <submittedName>
        <fullName evidence="1">Uncharacterized protein</fullName>
    </submittedName>
</protein>
<comment type="caution">
    <text evidence="1">The sequence shown here is derived from an EMBL/GenBank/DDBJ whole genome shotgun (WGS) entry which is preliminary data.</text>
</comment>
<accession>A0A015KDR9</accession>
<organism evidence="1 2">
    <name type="scientific">Rhizophagus irregularis (strain DAOM 197198w)</name>
    <name type="common">Glomus intraradices</name>
    <dbReference type="NCBI Taxonomy" id="1432141"/>
    <lineage>
        <taxon>Eukaryota</taxon>
        <taxon>Fungi</taxon>
        <taxon>Fungi incertae sedis</taxon>
        <taxon>Mucoromycota</taxon>
        <taxon>Glomeromycotina</taxon>
        <taxon>Glomeromycetes</taxon>
        <taxon>Glomerales</taxon>
        <taxon>Glomeraceae</taxon>
        <taxon>Rhizophagus</taxon>
    </lineage>
</organism>
<dbReference type="GO" id="GO:0005085">
    <property type="term" value="F:guanyl-nucleotide exchange factor activity"/>
    <property type="evidence" value="ECO:0007669"/>
    <property type="project" value="InterPro"/>
</dbReference>
<dbReference type="EMBL" id="JEMT01000554">
    <property type="protein sequence ID" value="EXX79927.1"/>
    <property type="molecule type" value="Genomic_DNA"/>
</dbReference>
<keyword evidence="2" id="KW-1185">Reference proteome</keyword>
<proteinExistence type="predicted"/>
<dbReference type="STRING" id="1432141.A0A015KDR9"/>
<dbReference type="AlphaFoldDB" id="A0A015KDR9"/>
<dbReference type="GO" id="GO:0007264">
    <property type="term" value="P:small GTPase-mediated signal transduction"/>
    <property type="evidence" value="ECO:0007669"/>
    <property type="project" value="InterPro"/>
</dbReference>
<evidence type="ECO:0000313" key="2">
    <source>
        <dbReference type="Proteomes" id="UP000022910"/>
    </source>
</evidence>
<name>A0A015KDR9_RHIIW</name>
<dbReference type="InterPro" id="IPR023578">
    <property type="entry name" value="Ras_GEF_dom_sf"/>
</dbReference>